<dbReference type="InterPro" id="IPR036388">
    <property type="entry name" value="WH-like_DNA-bd_sf"/>
</dbReference>
<dbReference type="InterPro" id="IPR036390">
    <property type="entry name" value="WH_DNA-bd_sf"/>
</dbReference>
<organism evidence="2 3">
    <name type="scientific">Sinimarinibacterium flocculans</name>
    <dbReference type="NCBI Taxonomy" id="985250"/>
    <lineage>
        <taxon>Bacteria</taxon>
        <taxon>Pseudomonadati</taxon>
        <taxon>Pseudomonadota</taxon>
        <taxon>Gammaproteobacteria</taxon>
        <taxon>Nevskiales</taxon>
        <taxon>Nevskiaceae</taxon>
        <taxon>Sinimarinibacterium</taxon>
    </lineage>
</organism>
<dbReference type="OrthoDB" id="8537236at2"/>
<sequence>MNADDVRFRIVRLIEQRPEITQRELAAELGVSLGKVNYCLRALAEKGHVKLTRFRRRSNKMHYAYLLTPAGVQAKASATLQFLRSKVEEYERLRLEIEELSAELRVDTEQASQRDEASST</sequence>
<keyword evidence="3" id="KW-1185">Reference proteome</keyword>
<evidence type="ECO:0000313" key="3">
    <source>
        <dbReference type="Proteomes" id="UP000248330"/>
    </source>
</evidence>
<dbReference type="RefSeq" id="WP_110265274.1">
    <property type="nucleotide sequence ID" value="NZ_CAKZQT010000001.1"/>
</dbReference>
<dbReference type="Pfam" id="PF13412">
    <property type="entry name" value="HTH_24"/>
    <property type="match status" value="1"/>
</dbReference>
<name>A0A318ECS6_9GAMM</name>
<evidence type="ECO:0000313" key="2">
    <source>
        <dbReference type="EMBL" id="PXV67802.1"/>
    </source>
</evidence>
<comment type="caution">
    <text evidence="2">The sequence shown here is derived from an EMBL/GenBank/DDBJ whole genome shotgun (WGS) entry which is preliminary data.</text>
</comment>
<dbReference type="NCBIfam" id="TIGR04176">
    <property type="entry name" value="MarR_EPS"/>
    <property type="match status" value="1"/>
</dbReference>
<keyword evidence="1" id="KW-0175">Coiled coil</keyword>
<proteinExistence type="predicted"/>
<gene>
    <name evidence="2" type="ORF">C8D93_105159</name>
</gene>
<accession>A0A318ECS6</accession>
<feature type="coiled-coil region" evidence="1">
    <location>
        <begin position="73"/>
        <end position="110"/>
    </location>
</feature>
<dbReference type="EMBL" id="QICN01000005">
    <property type="protein sequence ID" value="PXV67802.1"/>
    <property type="molecule type" value="Genomic_DNA"/>
</dbReference>
<dbReference type="SUPFAM" id="SSF46785">
    <property type="entry name" value="Winged helix' DNA-binding domain"/>
    <property type="match status" value="1"/>
</dbReference>
<dbReference type="AlphaFoldDB" id="A0A318ECS6"/>
<dbReference type="Gene3D" id="1.10.10.10">
    <property type="entry name" value="Winged helix-like DNA-binding domain superfamily/Winged helix DNA-binding domain"/>
    <property type="match status" value="1"/>
</dbReference>
<protein>
    <submittedName>
        <fullName evidence="2">EPS-associated MarR family transcriptional regulator</fullName>
    </submittedName>
</protein>
<dbReference type="Proteomes" id="UP000248330">
    <property type="component" value="Unassembled WGS sequence"/>
</dbReference>
<reference evidence="2 3" key="1">
    <citation type="submission" date="2018-04" db="EMBL/GenBank/DDBJ databases">
        <title>Genomic Encyclopedia of Type Strains, Phase IV (KMG-IV): sequencing the most valuable type-strain genomes for metagenomic binning, comparative biology and taxonomic classification.</title>
        <authorList>
            <person name="Goeker M."/>
        </authorList>
    </citation>
    <scope>NUCLEOTIDE SEQUENCE [LARGE SCALE GENOMIC DNA]</scope>
    <source>
        <strain evidence="2 3">DSM 104150</strain>
    </source>
</reference>
<evidence type="ECO:0000256" key="1">
    <source>
        <dbReference type="SAM" id="Coils"/>
    </source>
</evidence>
<dbReference type="InterPro" id="IPR026433">
    <property type="entry name" value="MarR_EPS"/>
</dbReference>